<proteinExistence type="inferred from homology"/>
<dbReference type="Gene3D" id="1.20.120.710">
    <property type="entry name" value="Haloacid dehalogenase hydrolase-like domain"/>
    <property type="match status" value="1"/>
</dbReference>
<dbReference type="SUPFAM" id="SSF56784">
    <property type="entry name" value="HAD-like"/>
    <property type="match status" value="1"/>
</dbReference>
<dbReference type="GO" id="GO:0016787">
    <property type="term" value="F:hydrolase activity"/>
    <property type="evidence" value="ECO:0007669"/>
    <property type="project" value="UniProtKB-KW"/>
</dbReference>
<dbReference type="AlphaFoldDB" id="A0A5D5AFD6"/>
<dbReference type="Proteomes" id="UP000324104">
    <property type="component" value="Unassembled WGS sequence"/>
</dbReference>
<reference evidence="2 3" key="1">
    <citation type="submission" date="2019-08" db="EMBL/GenBank/DDBJ databases">
        <title>Archaea genome.</title>
        <authorList>
            <person name="Kajale S."/>
            <person name="Shouche Y."/>
            <person name="Deshpande N."/>
            <person name="Sharma A."/>
        </authorList>
    </citation>
    <scope>NUCLEOTIDE SEQUENCE [LARGE SCALE GENOMIC DNA]</scope>
    <source>
        <strain evidence="2 3">ESP3B_9</strain>
    </source>
</reference>
<protein>
    <submittedName>
        <fullName evidence="2">HAD family hydrolase</fullName>
    </submittedName>
</protein>
<dbReference type="InterPro" id="IPR052550">
    <property type="entry name" value="Pyrimidine_5'-ntase_YjjG"/>
</dbReference>
<dbReference type="PANTHER" id="PTHR47478">
    <property type="match status" value="1"/>
</dbReference>
<keyword evidence="3" id="KW-1185">Reference proteome</keyword>
<dbReference type="NCBIfam" id="TIGR01549">
    <property type="entry name" value="HAD-SF-IA-v1"/>
    <property type="match status" value="1"/>
</dbReference>
<comment type="caution">
    <text evidence="2">The sequence shown here is derived from an EMBL/GenBank/DDBJ whole genome shotgun (WGS) entry which is preliminary data.</text>
</comment>
<sequence length="203" mass="22714">MTAIVFDLDGTVLHFDRPYRDILADAIADVRGDATDTWIETYDEAFFEAFFACDPDPVRQAFDRIDDCADPESYRETLLETEIDAMSPPENAHTDLERLAGAFDLGVLTNGVPEWQLAKLRAYDLEQYFDATAVSYEVGAHKPATEPYRELESRLPAEEYVMVGDSDDDVDGATQAGWDAYRYEGDGFGDLPEALDGVDSDRQ</sequence>
<evidence type="ECO:0000313" key="2">
    <source>
        <dbReference type="EMBL" id="TYT60518.1"/>
    </source>
</evidence>
<evidence type="ECO:0000313" key="3">
    <source>
        <dbReference type="Proteomes" id="UP000324104"/>
    </source>
</evidence>
<dbReference type="EMBL" id="VTAW01000039">
    <property type="protein sequence ID" value="TYT60518.1"/>
    <property type="molecule type" value="Genomic_DNA"/>
</dbReference>
<dbReference type="PANTHER" id="PTHR47478:SF1">
    <property type="entry name" value="PYRIMIDINE 5'-NUCLEOTIDASE YJJG"/>
    <property type="match status" value="1"/>
</dbReference>
<dbReference type="SFLD" id="SFLDS00003">
    <property type="entry name" value="Haloacid_Dehalogenase"/>
    <property type="match status" value="1"/>
</dbReference>
<organism evidence="2 3">
    <name type="scientific">Natrialba swarupiae</name>
    <dbReference type="NCBI Taxonomy" id="2448032"/>
    <lineage>
        <taxon>Archaea</taxon>
        <taxon>Methanobacteriati</taxon>
        <taxon>Methanobacteriota</taxon>
        <taxon>Stenosarchaea group</taxon>
        <taxon>Halobacteria</taxon>
        <taxon>Halobacteriales</taxon>
        <taxon>Natrialbaceae</taxon>
        <taxon>Natrialba</taxon>
    </lineage>
</organism>
<dbReference type="Pfam" id="PF00702">
    <property type="entry name" value="Hydrolase"/>
    <property type="match status" value="1"/>
</dbReference>
<dbReference type="Gene3D" id="3.40.50.1000">
    <property type="entry name" value="HAD superfamily/HAD-like"/>
    <property type="match status" value="1"/>
</dbReference>
<dbReference type="SFLD" id="SFLDG01129">
    <property type="entry name" value="C1.5:_HAD__Beta-PGM__Phosphata"/>
    <property type="match status" value="1"/>
</dbReference>
<gene>
    <name evidence="2" type="ORF">FYC77_18510</name>
</gene>
<dbReference type="RefSeq" id="WP_149082980.1">
    <property type="nucleotide sequence ID" value="NZ_VTAW01000039.1"/>
</dbReference>
<dbReference type="InterPro" id="IPR036412">
    <property type="entry name" value="HAD-like_sf"/>
</dbReference>
<accession>A0A5D5AFD6</accession>
<keyword evidence="2" id="KW-0378">Hydrolase</keyword>
<dbReference type="InterPro" id="IPR006439">
    <property type="entry name" value="HAD-SF_hydro_IA"/>
</dbReference>
<comment type="similarity">
    <text evidence="1">Belongs to the HAD-like hydrolase superfamily.</text>
</comment>
<name>A0A5D5AFD6_9EURY</name>
<dbReference type="InterPro" id="IPR023214">
    <property type="entry name" value="HAD_sf"/>
</dbReference>
<evidence type="ECO:0000256" key="1">
    <source>
        <dbReference type="ARBA" id="ARBA00007958"/>
    </source>
</evidence>